<proteinExistence type="predicted"/>
<dbReference type="PATRIC" id="fig|453.4.peg.1239"/>
<keyword evidence="4" id="KW-1185">Reference proteome</keyword>
<evidence type="ECO:0000313" key="4">
    <source>
        <dbReference type="Proteomes" id="UP000054698"/>
    </source>
</evidence>
<dbReference type="Proteomes" id="UP000054698">
    <property type="component" value="Unassembled WGS sequence"/>
</dbReference>
<feature type="signal peptide" evidence="1">
    <location>
        <begin position="1"/>
        <end position="18"/>
    </location>
</feature>
<protein>
    <submittedName>
        <fullName evidence="2">Uncharacterized protein</fullName>
    </submittedName>
</protein>
<dbReference type="EMBL" id="LNYB01000031">
    <property type="protein sequence ID" value="KTD01547.1"/>
    <property type="molecule type" value="Genomic_DNA"/>
</dbReference>
<reference evidence="2 4" key="1">
    <citation type="submission" date="2015-11" db="EMBL/GenBank/DDBJ databases">
        <title>Genomic analysis of 38 Legionella species identifies large and diverse effector repertoires.</title>
        <authorList>
            <person name="Burstein D."/>
            <person name="Amaro F."/>
            <person name="Zusman T."/>
            <person name="Lifshitz Z."/>
            <person name="Cohen O."/>
            <person name="Gilbert J.A."/>
            <person name="Pupko T."/>
            <person name="Shuman H.A."/>
            <person name="Segal G."/>
        </authorList>
    </citation>
    <scope>NUCLEOTIDE SEQUENCE [LARGE SCALE GENOMIC DNA]</scope>
    <source>
        <strain evidence="2 4">WO-44C</strain>
    </source>
</reference>
<organism evidence="2 4">
    <name type="scientific">Legionella feeleii</name>
    <dbReference type="NCBI Taxonomy" id="453"/>
    <lineage>
        <taxon>Bacteria</taxon>
        <taxon>Pseudomonadati</taxon>
        <taxon>Pseudomonadota</taxon>
        <taxon>Gammaproteobacteria</taxon>
        <taxon>Legionellales</taxon>
        <taxon>Legionellaceae</taxon>
        <taxon>Legionella</taxon>
    </lineage>
</organism>
<evidence type="ECO:0000313" key="3">
    <source>
        <dbReference type="EMBL" id="SPX59322.1"/>
    </source>
</evidence>
<evidence type="ECO:0000256" key="1">
    <source>
        <dbReference type="SAM" id="SignalP"/>
    </source>
</evidence>
<accession>A0A0W0U1Y1</accession>
<evidence type="ECO:0000313" key="2">
    <source>
        <dbReference type="EMBL" id="KTD01547.1"/>
    </source>
</evidence>
<dbReference type="AlphaFoldDB" id="A0A0W0U1Y1"/>
<name>A0A0W0U1Y1_9GAMM</name>
<reference evidence="3 5" key="2">
    <citation type="submission" date="2018-06" db="EMBL/GenBank/DDBJ databases">
        <authorList>
            <consortium name="Pathogen Informatics"/>
            <person name="Doyle S."/>
        </authorList>
    </citation>
    <scope>NUCLEOTIDE SEQUENCE [LARGE SCALE GENOMIC DNA]</scope>
    <source>
        <strain evidence="3 5">NCTC12022</strain>
    </source>
</reference>
<dbReference type="Proteomes" id="UP000251942">
    <property type="component" value="Unassembled WGS sequence"/>
</dbReference>
<feature type="chain" id="PRO_5036299284" evidence="1">
    <location>
        <begin position="19"/>
        <end position="84"/>
    </location>
</feature>
<sequence length="84" mass="9092">MKTFALLILFLSSFQAEAVTACRCTCDLSDRRLCASTIFLDQPCPGICPSQNPAAPPMGNTACPTSKVFNANKNTYEWVAICPD</sequence>
<dbReference type="EMBL" id="UASS01000001">
    <property type="protein sequence ID" value="SPX59322.1"/>
    <property type="molecule type" value="Genomic_DNA"/>
</dbReference>
<gene>
    <name evidence="2" type="ORF">Lfee_1151</name>
    <name evidence="3" type="ORF">NCTC12022_00143</name>
</gene>
<keyword evidence="1" id="KW-0732">Signal</keyword>
<evidence type="ECO:0000313" key="5">
    <source>
        <dbReference type="Proteomes" id="UP000251942"/>
    </source>
</evidence>